<dbReference type="CDD" id="cd00303">
    <property type="entry name" value="retropepsin_like"/>
    <property type="match status" value="1"/>
</dbReference>
<feature type="region of interest" description="Disordered" evidence="1">
    <location>
        <begin position="233"/>
        <end position="289"/>
    </location>
</feature>
<evidence type="ECO:0000313" key="4">
    <source>
        <dbReference type="Proteomes" id="UP001165121"/>
    </source>
</evidence>
<comment type="caution">
    <text evidence="3">The sequence shown here is derived from an EMBL/GenBank/DDBJ whole genome shotgun (WGS) entry which is preliminary data.</text>
</comment>
<feature type="region of interest" description="Disordered" evidence="1">
    <location>
        <begin position="440"/>
        <end position="466"/>
    </location>
</feature>
<feature type="region of interest" description="Disordered" evidence="1">
    <location>
        <begin position="651"/>
        <end position="703"/>
    </location>
</feature>
<dbReference type="PANTHER" id="PTHR15503:SF22">
    <property type="entry name" value="TRANSPOSON TY3-I GAG POLYPROTEIN"/>
    <property type="match status" value="1"/>
</dbReference>
<feature type="region of interest" description="Disordered" evidence="1">
    <location>
        <begin position="486"/>
        <end position="553"/>
    </location>
</feature>
<dbReference type="InterPro" id="IPR032567">
    <property type="entry name" value="RTL1-rel"/>
</dbReference>
<dbReference type="OrthoDB" id="79194at2759"/>
<sequence length="703" mass="76477">MEYERGAENLPVDTNTSTGSPNAAATHVAREDCPHLADPEWEALQRLSTVIEEAAEATMLRTLSPTEQHGVALGFIMKEQREVAARATVSTPSTPSVEAVKLHVNSYVGREGEALLRWLVEVDTAITARRIVDPLSEELRQAFEPPQNEFRSRAEFLDLQHGKHDVHAYDQRARYLISNIVTTPIDEATKVVTFIKGLRDGPVKLLREYPGTLEAAITLAMQEEFSLRQDKLHANAPRSMPRPAMKPTRGPEPMDLSSATAAGPQQRRESTTVQKKLRQPAGAGPSAGDAVECVDIGHALSKTAAPSESHSHCKKKDDKPNLVILKVNSKRGVSSCISGLWRVEQLCSTAKPTRLDLEEVKLPRSLLEVRQATGVVVRTENRVVRIRFSYEEKKFVDELIVLDLDDKFDMVLGMPWLARHDPVIDWAKRTIVRFGGGSATESDGPVGAAHAPRGACDPPGETAGGAAVSDLSARTLTTERVVREKCEPNQKPQIRSDLMGSRSVKGDAVESTGVDTQVEPEWPVTEGSDLGASAPGADAIGPNIKGRSAVRRRGKRGASAPVLLQAVRTLANVPHRKCFRARVQPGSTTKQNTIKLGLIACTGALIPPTNKNMCAHVQPGCTTKRYTIRPGLIVGARGENPPAIKRRICPRSGLDKTRHAEPGSAREANGASAPSCASLGQGPRRYKQCLPGRHSNWRRPSRH</sequence>
<dbReference type="Pfam" id="PF03732">
    <property type="entry name" value="Retrotrans_gag"/>
    <property type="match status" value="1"/>
</dbReference>
<feature type="domain" description="Retrotransposon gag" evidence="2">
    <location>
        <begin position="112"/>
        <end position="200"/>
    </location>
</feature>
<protein>
    <submittedName>
        <fullName evidence="3">Unnamed protein product</fullName>
    </submittedName>
</protein>
<proteinExistence type="predicted"/>
<gene>
    <name evidence="3" type="ORF">Pfra01_000277400</name>
</gene>
<evidence type="ECO:0000256" key="1">
    <source>
        <dbReference type="SAM" id="MobiDB-lite"/>
    </source>
</evidence>
<evidence type="ECO:0000259" key="2">
    <source>
        <dbReference type="Pfam" id="PF03732"/>
    </source>
</evidence>
<keyword evidence="4" id="KW-1185">Reference proteome</keyword>
<dbReference type="Proteomes" id="UP001165121">
    <property type="component" value="Unassembled WGS sequence"/>
</dbReference>
<evidence type="ECO:0000313" key="3">
    <source>
        <dbReference type="EMBL" id="GMF21257.1"/>
    </source>
</evidence>
<feature type="region of interest" description="Disordered" evidence="1">
    <location>
        <begin position="1"/>
        <end position="26"/>
    </location>
</feature>
<reference evidence="3" key="1">
    <citation type="submission" date="2023-04" db="EMBL/GenBank/DDBJ databases">
        <title>Phytophthora fragariaefolia NBRC 109709.</title>
        <authorList>
            <person name="Ichikawa N."/>
            <person name="Sato H."/>
            <person name="Tonouchi N."/>
        </authorList>
    </citation>
    <scope>NUCLEOTIDE SEQUENCE</scope>
    <source>
        <strain evidence="3">NBRC 109709</strain>
    </source>
</reference>
<name>A0A9W6WXI9_9STRA</name>
<dbReference type="Gene3D" id="2.40.70.10">
    <property type="entry name" value="Acid Proteases"/>
    <property type="match status" value="1"/>
</dbReference>
<accession>A0A9W6WXI9</accession>
<dbReference type="PANTHER" id="PTHR15503">
    <property type="entry name" value="LDOC1 RELATED"/>
    <property type="match status" value="1"/>
</dbReference>
<organism evidence="3 4">
    <name type="scientific">Phytophthora fragariaefolia</name>
    <dbReference type="NCBI Taxonomy" id="1490495"/>
    <lineage>
        <taxon>Eukaryota</taxon>
        <taxon>Sar</taxon>
        <taxon>Stramenopiles</taxon>
        <taxon>Oomycota</taxon>
        <taxon>Peronosporomycetes</taxon>
        <taxon>Peronosporales</taxon>
        <taxon>Peronosporaceae</taxon>
        <taxon>Phytophthora</taxon>
    </lineage>
</organism>
<dbReference type="AlphaFoldDB" id="A0A9W6WXI9"/>
<feature type="compositionally biased region" description="Polar residues" evidence="1">
    <location>
        <begin position="12"/>
        <end position="23"/>
    </location>
</feature>
<dbReference type="Pfam" id="PF08284">
    <property type="entry name" value="RVP_2"/>
    <property type="match status" value="1"/>
</dbReference>
<dbReference type="InterPro" id="IPR005162">
    <property type="entry name" value="Retrotrans_gag_dom"/>
</dbReference>
<dbReference type="InterPro" id="IPR021109">
    <property type="entry name" value="Peptidase_aspartic_dom_sf"/>
</dbReference>
<dbReference type="EMBL" id="BSXT01000222">
    <property type="protein sequence ID" value="GMF21257.1"/>
    <property type="molecule type" value="Genomic_DNA"/>
</dbReference>